<evidence type="ECO:0000256" key="1">
    <source>
        <dbReference type="ARBA" id="ARBA00005417"/>
    </source>
</evidence>
<feature type="domain" description="ABC transporter" evidence="5">
    <location>
        <begin position="4"/>
        <end position="239"/>
    </location>
</feature>
<evidence type="ECO:0000313" key="7">
    <source>
        <dbReference type="Proteomes" id="UP000009875"/>
    </source>
</evidence>
<dbReference type="PANTHER" id="PTHR42711">
    <property type="entry name" value="ABC TRANSPORTER ATP-BINDING PROTEIN"/>
    <property type="match status" value="1"/>
</dbReference>
<dbReference type="PANTHER" id="PTHR42711:SF5">
    <property type="entry name" value="ABC TRANSPORTER ATP-BINDING PROTEIN NATA"/>
    <property type="match status" value="1"/>
</dbReference>
<dbReference type="SMART" id="SM00382">
    <property type="entry name" value="AAA"/>
    <property type="match status" value="1"/>
</dbReference>
<dbReference type="EMBL" id="AGXA01000027">
    <property type="protein sequence ID" value="EKU93038.1"/>
    <property type="molecule type" value="Genomic_DNA"/>
</dbReference>
<proteinExistence type="inferred from homology"/>
<dbReference type="PATRIC" id="fig|883081.3.peg.1412"/>
<evidence type="ECO:0000256" key="3">
    <source>
        <dbReference type="ARBA" id="ARBA00022741"/>
    </source>
</evidence>
<dbReference type="RefSeq" id="WP_003778811.1">
    <property type="nucleotide sequence ID" value="NZ_JH992961.1"/>
</dbReference>
<keyword evidence="4" id="KW-0067">ATP-binding</keyword>
<dbReference type="InterPro" id="IPR050763">
    <property type="entry name" value="ABC_transporter_ATP-binding"/>
</dbReference>
<protein>
    <recommendedName>
        <fullName evidence="5">ABC transporter domain-containing protein</fullName>
    </recommendedName>
</protein>
<keyword evidence="7" id="KW-1185">Reference proteome</keyword>
<comment type="similarity">
    <text evidence="1">Belongs to the ABC transporter superfamily.</text>
</comment>
<evidence type="ECO:0000259" key="5">
    <source>
        <dbReference type="PROSITE" id="PS50893"/>
    </source>
</evidence>
<dbReference type="Gene3D" id="3.40.50.300">
    <property type="entry name" value="P-loop containing nucleotide triphosphate hydrolases"/>
    <property type="match status" value="1"/>
</dbReference>
<dbReference type="Proteomes" id="UP000009875">
    <property type="component" value="Unassembled WGS sequence"/>
</dbReference>
<name>K9E8N5_9LACT</name>
<comment type="caution">
    <text evidence="6">The sequence shown here is derived from an EMBL/GenBank/DDBJ whole genome shotgun (WGS) entry which is preliminary data.</text>
</comment>
<dbReference type="InterPro" id="IPR003439">
    <property type="entry name" value="ABC_transporter-like_ATP-bd"/>
</dbReference>
<dbReference type="eggNOG" id="COG4555">
    <property type="taxonomic scope" value="Bacteria"/>
</dbReference>
<dbReference type="GO" id="GO:0005524">
    <property type="term" value="F:ATP binding"/>
    <property type="evidence" value="ECO:0007669"/>
    <property type="project" value="UniProtKB-KW"/>
</dbReference>
<sequence length="262" mass="28950">MTLLELKNIAKVFDTQSGSFEAVQSISFTIDHGQIVALLGPNGAGKTTTVQMIAGYLEATRGTMYMEGQELTQKNRRHSQIGVVLGGELGFYGNASAWDNLVFFSHLDKISRSDIKREVKRVLSLVDLSSVAQEKVYTFSRGMRQRLHIARSLLSHPQLLLLDEPTTGLDVEISKEIRDLIKQLAQEEEVGILLTSHQMSEVEYLADEILLLGDGKIQHKGNVESIVALSKVTHVDRPATLEESYLALSSQLKRGGSDDSLL</sequence>
<dbReference type="SUPFAM" id="SSF52540">
    <property type="entry name" value="P-loop containing nucleoside triphosphate hydrolases"/>
    <property type="match status" value="1"/>
</dbReference>
<dbReference type="Pfam" id="PF00005">
    <property type="entry name" value="ABC_tran"/>
    <property type="match status" value="1"/>
</dbReference>
<evidence type="ECO:0000313" key="6">
    <source>
        <dbReference type="EMBL" id="EKU93038.1"/>
    </source>
</evidence>
<keyword evidence="2" id="KW-0813">Transport</keyword>
<dbReference type="AlphaFoldDB" id="K9E8N5"/>
<dbReference type="HOGENOM" id="CLU_000604_1_2_9"/>
<keyword evidence="3" id="KW-0547">Nucleotide-binding</keyword>
<organism evidence="6 7">
    <name type="scientific">Alloiococcus otitis ATCC 51267</name>
    <dbReference type="NCBI Taxonomy" id="883081"/>
    <lineage>
        <taxon>Bacteria</taxon>
        <taxon>Bacillati</taxon>
        <taxon>Bacillota</taxon>
        <taxon>Bacilli</taxon>
        <taxon>Lactobacillales</taxon>
        <taxon>Carnobacteriaceae</taxon>
        <taxon>Alloiococcus</taxon>
    </lineage>
</organism>
<dbReference type="PROSITE" id="PS50893">
    <property type="entry name" value="ABC_TRANSPORTER_2"/>
    <property type="match status" value="1"/>
</dbReference>
<reference evidence="6 7" key="1">
    <citation type="submission" date="2012-09" db="EMBL/GenBank/DDBJ databases">
        <title>The Genome Sequence of Alloiococcus otitis ATCC 51267.</title>
        <authorList>
            <consortium name="The Broad Institute Genome Sequencing Platform"/>
            <person name="Earl A."/>
            <person name="Ward D."/>
            <person name="Feldgarden M."/>
            <person name="Gevers D."/>
            <person name="Huys G."/>
            <person name="Walker B."/>
            <person name="Young S.K."/>
            <person name="Zeng Q."/>
            <person name="Gargeya S."/>
            <person name="Fitzgerald M."/>
            <person name="Haas B."/>
            <person name="Abouelleil A."/>
            <person name="Alvarado L."/>
            <person name="Arachchi H.M."/>
            <person name="Berlin A.M."/>
            <person name="Chapman S.B."/>
            <person name="Goldberg J."/>
            <person name="Griggs A."/>
            <person name="Gujja S."/>
            <person name="Hansen M."/>
            <person name="Howarth C."/>
            <person name="Imamovic A."/>
            <person name="Larimer J."/>
            <person name="McCowen C."/>
            <person name="Montmayeur A."/>
            <person name="Murphy C."/>
            <person name="Neiman D."/>
            <person name="Pearson M."/>
            <person name="Priest M."/>
            <person name="Roberts A."/>
            <person name="Saif S."/>
            <person name="Shea T."/>
            <person name="Sisk P."/>
            <person name="Sykes S."/>
            <person name="Wortman J."/>
            <person name="Nusbaum C."/>
            <person name="Birren B."/>
        </authorList>
    </citation>
    <scope>NUCLEOTIDE SEQUENCE [LARGE SCALE GENOMIC DNA]</scope>
    <source>
        <strain evidence="6 7">ATCC 51267</strain>
    </source>
</reference>
<dbReference type="CDD" id="cd03230">
    <property type="entry name" value="ABC_DR_subfamily_A"/>
    <property type="match status" value="1"/>
</dbReference>
<dbReference type="InterPro" id="IPR003593">
    <property type="entry name" value="AAA+_ATPase"/>
</dbReference>
<dbReference type="GO" id="GO:0016887">
    <property type="term" value="F:ATP hydrolysis activity"/>
    <property type="evidence" value="ECO:0007669"/>
    <property type="project" value="InterPro"/>
</dbReference>
<accession>K9E8N5</accession>
<evidence type="ECO:0000256" key="4">
    <source>
        <dbReference type="ARBA" id="ARBA00022840"/>
    </source>
</evidence>
<dbReference type="STRING" id="883081.HMPREF9698_01234"/>
<dbReference type="InterPro" id="IPR027417">
    <property type="entry name" value="P-loop_NTPase"/>
</dbReference>
<gene>
    <name evidence="6" type="ORF">HMPREF9698_01234</name>
</gene>
<evidence type="ECO:0000256" key="2">
    <source>
        <dbReference type="ARBA" id="ARBA00022448"/>
    </source>
</evidence>